<keyword evidence="2" id="KW-1185">Reference proteome</keyword>
<dbReference type="EMBL" id="NTMR01000013">
    <property type="protein sequence ID" value="PBK03984.1"/>
    <property type="molecule type" value="Genomic_DNA"/>
</dbReference>
<dbReference type="RefSeq" id="WP_096005024.1">
    <property type="nucleotide sequence ID" value="NZ_NTMR01000013.1"/>
</dbReference>
<evidence type="ECO:0000313" key="2">
    <source>
        <dbReference type="Proteomes" id="UP000242313"/>
    </source>
</evidence>
<comment type="caution">
    <text evidence="1">The sequence shown here is derived from an EMBL/GenBank/DDBJ whole genome shotgun (WGS) entry which is preliminary data.</text>
</comment>
<organism evidence="1 2">
    <name type="scientific">Pseudomonas abyssi</name>
    <dbReference type="NCBI Taxonomy" id="170540"/>
    <lineage>
        <taxon>Bacteria</taxon>
        <taxon>Pseudomonadati</taxon>
        <taxon>Pseudomonadota</taxon>
        <taxon>Gammaproteobacteria</taxon>
        <taxon>Pseudomonadales</taxon>
        <taxon>Pseudomonadaceae</taxon>
        <taxon>Pseudomonas</taxon>
    </lineage>
</organism>
<name>A0A2A3MHF9_9PSED</name>
<proteinExistence type="predicted"/>
<dbReference type="Proteomes" id="UP000242313">
    <property type="component" value="Unassembled WGS sequence"/>
</dbReference>
<gene>
    <name evidence="1" type="ORF">CNQ84_11555</name>
</gene>
<dbReference type="AlphaFoldDB" id="A0A2A3MHF9"/>
<protein>
    <submittedName>
        <fullName evidence="1">Uncharacterized protein</fullName>
    </submittedName>
</protein>
<sequence length="123" mass="13589">MQGKPYIGFFHDFTITDLRKPYWASGPANGKYVLGAVLPTRDGRRTGNAKIMAISGVDYADGTPSQTSYLVKTDGGNSRWLTGAELDDLFYPPEWVAYITKRPTHDDDVRAALFSGLFGKPLQ</sequence>
<evidence type="ECO:0000313" key="1">
    <source>
        <dbReference type="EMBL" id="PBK03984.1"/>
    </source>
</evidence>
<reference evidence="1 2" key="1">
    <citation type="submission" date="2017-09" db="EMBL/GenBank/DDBJ databases">
        <title>Pseudomonas abyssi sp. nov. isolated from Abyssopelagic Water.</title>
        <authorList>
            <person name="Wei Y."/>
        </authorList>
    </citation>
    <scope>NUCLEOTIDE SEQUENCE [LARGE SCALE GENOMIC DNA]</scope>
    <source>
        <strain evidence="1 2">MT5</strain>
    </source>
</reference>
<accession>A0A2A3MHF9</accession>